<keyword evidence="3" id="KW-1185">Reference proteome</keyword>
<dbReference type="AlphaFoldDB" id="A0A9Q3FKH4"/>
<protein>
    <submittedName>
        <fullName evidence="2">Uncharacterized protein</fullName>
    </submittedName>
</protein>
<reference evidence="2" key="1">
    <citation type="submission" date="2021-03" db="EMBL/GenBank/DDBJ databases">
        <title>Draft genome sequence of rust myrtle Austropuccinia psidii MF-1, a brazilian biotype.</title>
        <authorList>
            <person name="Quecine M.C."/>
            <person name="Pachon D.M.R."/>
            <person name="Bonatelli M.L."/>
            <person name="Correr F.H."/>
            <person name="Franceschini L.M."/>
            <person name="Leite T.F."/>
            <person name="Margarido G.R.A."/>
            <person name="Almeida C.A."/>
            <person name="Ferrarezi J.A."/>
            <person name="Labate C.A."/>
        </authorList>
    </citation>
    <scope>NUCLEOTIDE SEQUENCE</scope>
    <source>
        <strain evidence="2">MF-1</strain>
    </source>
</reference>
<dbReference type="Proteomes" id="UP000765509">
    <property type="component" value="Unassembled WGS sequence"/>
</dbReference>
<evidence type="ECO:0000313" key="2">
    <source>
        <dbReference type="EMBL" id="MBW0541653.1"/>
    </source>
</evidence>
<dbReference type="EMBL" id="AVOT02046339">
    <property type="protein sequence ID" value="MBW0541653.1"/>
    <property type="molecule type" value="Genomic_DNA"/>
</dbReference>
<organism evidence="2 3">
    <name type="scientific">Austropuccinia psidii MF-1</name>
    <dbReference type="NCBI Taxonomy" id="1389203"/>
    <lineage>
        <taxon>Eukaryota</taxon>
        <taxon>Fungi</taxon>
        <taxon>Dikarya</taxon>
        <taxon>Basidiomycota</taxon>
        <taxon>Pucciniomycotina</taxon>
        <taxon>Pucciniomycetes</taxon>
        <taxon>Pucciniales</taxon>
        <taxon>Sphaerophragmiaceae</taxon>
        <taxon>Austropuccinia</taxon>
    </lineage>
</organism>
<comment type="caution">
    <text evidence="2">The sequence shown here is derived from an EMBL/GenBank/DDBJ whole genome shotgun (WGS) entry which is preliminary data.</text>
</comment>
<evidence type="ECO:0000313" key="3">
    <source>
        <dbReference type="Proteomes" id="UP000765509"/>
    </source>
</evidence>
<feature type="region of interest" description="Disordered" evidence="1">
    <location>
        <begin position="67"/>
        <end position="86"/>
    </location>
</feature>
<gene>
    <name evidence="2" type="ORF">O181_081368</name>
</gene>
<sequence length="149" mass="17329">MTRTKIGRTWRKLDIKIPNKQYIEKDKPKESFKPNKTNEKRKCHKCGGIWNLANHCLKKAKINEIVETGDHNDKEEESYSERENEESESYEINEIYIINSKIKNLACIHEVLDIIPNLPQIGIYDTSLTNIQYAKLNRTKSAKGMGYTA</sequence>
<proteinExistence type="predicted"/>
<accession>A0A9Q3FKH4</accession>
<feature type="compositionally biased region" description="Basic and acidic residues" evidence="1">
    <location>
        <begin position="67"/>
        <end position="82"/>
    </location>
</feature>
<name>A0A9Q3FKH4_9BASI</name>
<evidence type="ECO:0000256" key="1">
    <source>
        <dbReference type="SAM" id="MobiDB-lite"/>
    </source>
</evidence>